<evidence type="ECO:0008006" key="3">
    <source>
        <dbReference type="Google" id="ProtNLM"/>
    </source>
</evidence>
<name>A0ABV8VUR6_9BACI</name>
<dbReference type="EMBL" id="JBHSDV010000001">
    <property type="protein sequence ID" value="MFC4386533.1"/>
    <property type="molecule type" value="Genomic_DNA"/>
</dbReference>
<accession>A0ABV8VUR6</accession>
<gene>
    <name evidence="1" type="ORF">ACFOZ1_01790</name>
</gene>
<proteinExistence type="predicted"/>
<sequence length="292" mass="33446">MEKMTLTKIIPYHSTRNFISAQITMEGKLILIETDQQELDYFERPVKKANWTIRIIDEENTDTIEIKNIAFIPTEVDMFSDGTILLVQSRCEKKGTVIERNARIYNPNGQLISAFTLGDGIEQMQIDETDTIWVGYFDEGIFGNFGWEEPIGSDGVIAFDKSGEKLWGARKFSIIDSYALNVTSSTHVQFYYYDDFKIVTLNEKKKVKSSYRIEGETSIQQFAFDENGLIGLALGNELIRYRKKGRTYAQKDKIQLVDNFGKRIIGPVFLRGKYIYANGKDGIYKKIISPLA</sequence>
<evidence type="ECO:0000313" key="1">
    <source>
        <dbReference type="EMBL" id="MFC4386533.1"/>
    </source>
</evidence>
<dbReference type="Proteomes" id="UP001595880">
    <property type="component" value="Unassembled WGS sequence"/>
</dbReference>
<keyword evidence="2" id="KW-1185">Reference proteome</keyword>
<comment type="caution">
    <text evidence="1">The sequence shown here is derived from an EMBL/GenBank/DDBJ whole genome shotgun (WGS) entry which is preliminary data.</text>
</comment>
<evidence type="ECO:0000313" key="2">
    <source>
        <dbReference type="Proteomes" id="UP001595880"/>
    </source>
</evidence>
<organism evidence="1 2">
    <name type="scientific">Gracilibacillus marinus</name>
    <dbReference type="NCBI Taxonomy" id="630535"/>
    <lineage>
        <taxon>Bacteria</taxon>
        <taxon>Bacillati</taxon>
        <taxon>Bacillota</taxon>
        <taxon>Bacilli</taxon>
        <taxon>Bacillales</taxon>
        <taxon>Bacillaceae</taxon>
        <taxon>Gracilibacillus</taxon>
    </lineage>
</organism>
<reference evidence="2" key="1">
    <citation type="journal article" date="2019" name="Int. J. Syst. Evol. Microbiol.">
        <title>The Global Catalogue of Microorganisms (GCM) 10K type strain sequencing project: providing services to taxonomists for standard genome sequencing and annotation.</title>
        <authorList>
            <consortium name="The Broad Institute Genomics Platform"/>
            <consortium name="The Broad Institute Genome Sequencing Center for Infectious Disease"/>
            <person name="Wu L."/>
            <person name="Ma J."/>
        </authorList>
    </citation>
    <scope>NUCLEOTIDE SEQUENCE [LARGE SCALE GENOMIC DNA]</scope>
    <source>
        <strain evidence="2">KACC 14058</strain>
    </source>
</reference>
<protein>
    <recommendedName>
        <fullName evidence="3">WG repeat-containing protein</fullName>
    </recommendedName>
</protein>